<feature type="signal peptide" evidence="2">
    <location>
        <begin position="1"/>
        <end position="18"/>
    </location>
</feature>
<dbReference type="EMBL" id="ML976682">
    <property type="protein sequence ID" value="KAF1973222.1"/>
    <property type="molecule type" value="Genomic_DNA"/>
</dbReference>
<organism evidence="3 4">
    <name type="scientific">Bimuria novae-zelandiae CBS 107.79</name>
    <dbReference type="NCBI Taxonomy" id="1447943"/>
    <lineage>
        <taxon>Eukaryota</taxon>
        <taxon>Fungi</taxon>
        <taxon>Dikarya</taxon>
        <taxon>Ascomycota</taxon>
        <taxon>Pezizomycotina</taxon>
        <taxon>Dothideomycetes</taxon>
        <taxon>Pleosporomycetidae</taxon>
        <taxon>Pleosporales</taxon>
        <taxon>Massarineae</taxon>
        <taxon>Didymosphaeriaceae</taxon>
        <taxon>Bimuria</taxon>
    </lineage>
</organism>
<feature type="region of interest" description="Disordered" evidence="1">
    <location>
        <begin position="71"/>
        <end position="185"/>
    </location>
</feature>
<sequence length="185" mass="20685">MHASLILLVASLAASAVAAPMPIQSPAESPEPLKVRKVDENTIIPAVENLKREIFERLDTIVLRSIPDDEQNQGFKLSNDKRRLASGTTGVEPNYKRDAREYSGPSANYKREPEARQYSGPSANYKREAETRQYSGPSANYKREAEARQYSGPSANYKREAEARQYSGPSANYRRDSDEADVDDE</sequence>
<dbReference type="Proteomes" id="UP000800036">
    <property type="component" value="Unassembled WGS sequence"/>
</dbReference>
<keyword evidence="2" id="KW-0732">Signal</keyword>
<evidence type="ECO:0000256" key="2">
    <source>
        <dbReference type="SAM" id="SignalP"/>
    </source>
</evidence>
<proteinExistence type="predicted"/>
<feature type="chain" id="PRO_5025366493" evidence="2">
    <location>
        <begin position="19"/>
        <end position="185"/>
    </location>
</feature>
<protein>
    <submittedName>
        <fullName evidence="3">Uncharacterized protein</fullName>
    </submittedName>
</protein>
<gene>
    <name evidence="3" type="ORF">BU23DRAFT_140416</name>
</gene>
<name>A0A6A5VB59_9PLEO</name>
<evidence type="ECO:0000256" key="1">
    <source>
        <dbReference type="SAM" id="MobiDB-lite"/>
    </source>
</evidence>
<dbReference type="OrthoDB" id="3804847at2759"/>
<evidence type="ECO:0000313" key="3">
    <source>
        <dbReference type="EMBL" id="KAF1973222.1"/>
    </source>
</evidence>
<accession>A0A6A5VB59</accession>
<reference evidence="3" key="1">
    <citation type="journal article" date="2020" name="Stud. Mycol.">
        <title>101 Dothideomycetes genomes: a test case for predicting lifestyles and emergence of pathogens.</title>
        <authorList>
            <person name="Haridas S."/>
            <person name="Albert R."/>
            <person name="Binder M."/>
            <person name="Bloem J."/>
            <person name="Labutti K."/>
            <person name="Salamov A."/>
            <person name="Andreopoulos B."/>
            <person name="Baker S."/>
            <person name="Barry K."/>
            <person name="Bills G."/>
            <person name="Bluhm B."/>
            <person name="Cannon C."/>
            <person name="Castanera R."/>
            <person name="Culley D."/>
            <person name="Daum C."/>
            <person name="Ezra D."/>
            <person name="Gonzalez J."/>
            <person name="Henrissat B."/>
            <person name="Kuo A."/>
            <person name="Liang C."/>
            <person name="Lipzen A."/>
            <person name="Lutzoni F."/>
            <person name="Magnuson J."/>
            <person name="Mondo S."/>
            <person name="Nolan M."/>
            <person name="Ohm R."/>
            <person name="Pangilinan J."/>
            <person name="Park H.-J."/>
            <person name="Ramirez L."/>
            <person name="Alfaro M."/>
            <person name="Sun H."/>
            <person name="Tritt A."/>
            <person name="Yoshinaga Y."/>
            <person name="Zwiers L.-H."/>
            <person name="Turgeon B."/>
            <person name="Goodwin S."/>
            <person name="Spatafora J."/>
            <person name="Crous P."/>
            <person name="Grigoriev I."/>
        </authorList>
    </citation>
    <scope>NUCLEOTIDE SEQUENCE</scope>
    <source>
        <strain evidence="3">CBS 107.79</strain>
    </source>
</reference>
<dbReference type="AlphaFoldDB" id="A0A6A5VB59"/>
<evidence type="ECO:0000313" key="4">
    <source>
        <dbReference type="Proteomes" id="UP000800036"/>
    </source>
</evidence>
<keyword evidence="4" id="KW-1185">Reference proteome</keyword>